<dbReference type="PROSITE" id="PS51459">
    <property type="entry name" value="FIDO"/>
    <property type="match status" value="1"/>
</dbReference>
<sequence length="120" mass="13783">MFKCKVILRYSKGKMIAVKDSSALDMAINQPSQSFLGEDLYPSIYDKAAILAINLAKKHPFYNGNKRTALLAMVTFLEINDYTTAFSKDEAVRFILAITTRKKEFDILKKRYCNLFEINK</sequence>
<dbReference type="SUPFAM" id="SSF140931">
    <property type="entry name" value="Fic-like"/>
    <property type="match status" value="1"/>
</dbReference>
<evidence type="ECO:0000259" key="1">
    <source>
        <dbReference type="PROSITE" id="PS51459"/>
    </source>
</evidence>
<comment type="caution">
    <text evidence="2">The sequence shown here is derived from an EMBL/GenBank/DDBJ whole genome shotgun (WGS) entry which is preliminary data.</text>
</comment>
<feature type="domain" description="Fido" evidence="1">
    <location>
        <begin position="1"/>
        <end position="118"/>
    </location>
</feature>
<dbReference type="Pfam" id="PF02661">
    <property type="entry name" value="Fic"/>
    <property type="match status" value="1"/>
</dbReference>
<evidence type="ECO:0000313" key="2">
    <source>
        <dbReference type="EMBL" id="PEH44694.1"/>
    </source>
</evidence>
<dbReference type="InterPro" id="IPR003812">
    <property type="entry name" value="Fido"/>
</dbReference>
<dbReference type="EMBL" id="PDEB01000004">
    <property type="protein sequence ID" value="PEH44694.1"/>
    <property type="molecule type" value="Genomic_DNA"/>
</dbReference>
<dbReference type="OrthoDB" id="9802752at2"/>
<dbReference type="NCBIfam" id="TIGR01550">
    <property type="entry name" value="DOC_P1"/>
    <property type="match status" value="1"/>
</dbReference>
<dbReference type="PANTHER" id="PTHR39426:SF1">
    <property type="entry name" value="HOMOLOGY TO DEATH-ON-CURING PROTEIN OF PHAGE P1"/>
    <property type="match status" value="1"/>
</dbReference>
<accession>A0A377L3H6</accession>
<dbReference type="InterPro" id="IPR036597">
    <property type="entry name" value="Fido-like_dom_sf"/>
</dbReference>
<dbReference type="InterPro" id="IPR053737">
    <property type="entry name" value="Type_II_TA_Toxin"/>
</dbReference>
<dbReference type="Gene3D" id="1.20.120.1870">
    <property type="entry name" value="Fic/DOC protein, Fido domain"/>
    <property type="match status" value="1"/>
</dbReference>
<dbReference type="GO" id="GO:0016301">
    <property type="term" value="F:kinase activity"/>
    <property type="evidence" value="ECO:0007669"/>
    <property type="project" value="InterPro"/>
</dbReference>
<dbReference type="RefSeq" id="WP_016176666.1">
    <property type="nucleotide sequence ID" value="NZ_CP065535.1"/>
</dbReference>
<proteinExistence type="predicted"/>
<protein>
    <submittedName>
        <fullName evidence="2">Type II toxin-antitoxin system death-on-curing family toxin</fullName>
    </submittedName>
</protein>
<dbReference type="InterPro" id="IPR006440">
    <property type="entry name" value="Doc"/>
</dbReference>
<dbReference type="AlphaFoldDB" id="A0A377L3H6"/>
<gene>
    <name evidence="2" type="ORF">CRM96_06605</name>
</gene>
<evidence type="ECO:0000313" key="3">
    <source>
        <dbReference type="Proteomes" id="UP000220669"/>
    </source>
</evidence>
<reference evidence="2 3" key="1">
    <citation type="submission" date="2017-09" db="EMBL/GenBank/DDBJ databases">
        <title>FDA dAtabase for Regulatory Grade micrObial Sequences (FDA-ARGOS): Supporting development and validation of Infectious Disease Dx tests.</title>
        <authorList>
            <person name="Minogue T."/>
            <person name="Wolcott M."/>
            <person name="Wasieloski L."/>
            <person name="Aguilar W."/>
            <person name="Moore D."/>
            <person name="Tallon L.J."/>
            <person name="Sadzewicz L."/>
            <person name="Ott S."/>
            <person name="Zhao X."/>
            <person name="Nagaraj S."/>
            <person name="Vavikolanu K."/>
            <person name="Aluvathingal J."/>
            <person name="Nadendla S."/>
            <person name="Sichtig H."/>
        </authorList>
    </citation>
    <scope>NUCLEOTIDE SEQUENCE [LARGE SCALE GENOMIC DNA]</scope>
    <source>
        <strain evidence="2 3">FDAARGOS_396</strain>
    </source>
</reference>
<organism evidence="2 3">
    <name type="scientific">Enterococcus durans</name>
    <dbReference type="NCBI Taxonomy" id="53345"/>
    <lineage>
        <taxon>Bacteria</taxon>
        <taxon>Bacillati</taxon>
        <taxon>Bacillota</taxon>
        <taxon>Bacilli</taxon>
        <taxon>Lactobacillales</taxon>
        <taxon>Enterococcaceae</taxon>
        <taxon>Enterococcus</taxon>
    </lineage>
</organism>
<dbReference type="Proteomes" id="UP000220669">
    <property type="component" value="Unassembled WGS sequence"/>
</dbReference>
<dbReference type="PANTHER" id="PTHR39426">
    <property type="entry name" value="HOMOLOGY TO DEATH-ON-CURING PROTEIN OF PHAGE P1"/>
    <property type="match status" value="1"/>
</dbReference>
<name>A0A377L3H6_9ENTE</name>